<feature type="domain" description="FAD dependent oxidoreductase" evidence="7">
    <location>
        <begin position="4"/>
        <end position="354"/>
    </location>
</feature>
<dbReference type="Proteomes" id="UP000613266">
    <property type="component" value="Unassembled WGS sequence"/>
</dbReference>
<keyword evidence="4" id="KW-0319">Glycerol metabolism</keyword>
<protein>
    <submittedName>
        <fullName evidence="9">Glycerol-3-phosphate dehydrogenase/oxidase</fullName>
    </submittedName>
</protein>
<reference evidence="9" key="1">
    <citation type="submission" date="2020-12" db="EMBL/GenBank/DDBJ databases">
        <title>The genome sequence of Inhella sp. 1Y17.</title>
        <authorList>
            <person name="Liu Y."/>
        </authorList>
    </citation>
    <scope>NUCLEOTIDE SEQUENCE</scope>
    <source>
        <strain evidence="9">1Y17</strain>
    </source>
</reference>
<keyword evidence="10" id="KW-1185">Reference proteome</keyword>
<evidence type="ECO:0000256" key="2">
    <source>
        <dbReference type="ARBA" id="ARBA00007330"/>
    </source>
</evidence>
<dbReference type="PRINTS" id="PR01001">
    <property type="entry name" value="FADG3PDH"/>
</dbReference>
<dbReference type="InterPro" id="IPR031656">
    <property type="entry name" value="DAO_C"/>
</dbReference>
<dbReference type="SUPFAM" id="SSF51905">
    <property type="entry name" value="FAD/NAD(P)-binding domain"/>
    <property type="match status" value="1"/>
</dbReference>
<keyword evidence="6" id="KW-0560">Oxidoreductase</keyword>
<dbReference type="GO" id="GO:0006071">
    <property type="term" value="P:glycerol metabolic process"/>
    <property type="evidence" value="ECO:0007669"/>
    <property type="project" value="UniProtKB-KW"/>
</dbReference>
<evidence type="ECO:0000256" key="5">
    <source>
        <dbReference type="ARBA" id="ARBA00022827"/>
    </source>
</evidence>
<evidence type="ECO:0000256" key="1">
    <source>
        <dbReference type="ARBA" id="ARBA00001974"/>
    </source>
</evidence>
<dbReference type="AlphaFoldDB" id="A0A931J548"/>
<dbReference type="RefSeq" id="WP_198112212.1">
    <property type="nucleotide sequence ID" value="NZ_JAEDAK010000012.1"/>
</dbReference>
<accession>A0A931J548</accession>
<dbReference type="GO" id="GO:0046168">
    <property type="term" value="P:glycerol-3-phosphate catabolic process"/>
    <property type="evidence" value="ECO:0007669"/>
    <property type="project" value="TreeGrafter"/>
</dbReference>
<comment type="cofactor">
    <cofactor evidence="1">
        <name>FAD</name>
        <dbReference type="ChEBI" id="CHEBI:57692"/>
    </cofactor>
</comment>
<evidence type="ECO:0000256" key="3">
    <source>
        <dbReference type="ARBA" id="ARBA00022630"/>
    </source>
</evidence>
<comment type="similarity">
    <text evidence="2">Belongs to the FAD-dependent glycerol-3-phosphate dehydrogenase family.</text>
</comment>
<gene>
    <name evidence="9" type="ORF">I7X39_16230</name>
</gene>
<dbReference type="EMBL" id="JAEDAK010000012">
    <property type="protein sequence ID" value="MBH9578441.1"/>
    <property type="molecule type" value="Genomic_DNA"/>
</dbReference>
<organism evidence="9 10">
    <name type="scientific">Inhella proteolytica</name>
    <dbReference type="NCBI Taxonomy" id="2795029"/>
    <lineage>
        <taxon>Bacteria</taxon>
        <taxon>Pseudomonadati</taxon>
        <taxon>Pseudomonadota</taxon>
        <taxon>Betaproteobacteria</taxon>
        <taxon>Burkholderiales</taxon>
        <taxon>Sphaerotilaceae</taxon>
        <taxon>Inhella</taxon>
    </lineage>
</organism>
<dbReference type="InterPro" id="IPR036188">
    <property type="entry name" value="FAD/NAD-bd_sf"/>
</dbReference>
<dbReference type="Pfam" id="PF16901">
    <property type="entry name" value="DAO_C"/>
    <property type="match status" value="1"/>
</dbReference>
<comment type="caution">
    <text evidence="9">The sequence shown here is derived from an EMBL/GenBank/DDBJ whole genome shotgun (WGS) entry which is preliminary data.</text>
</comment>
<dbReference type="Pfam" id="PF01266">
    <property type="entry name" value="DAO"/>
    <property type="match status" value="1"/>
</dbReference>
<dbReference type="Gene3D" id="1.10.8.870">
    <property type="entry name" value="Alpha-glycerophosphate oxidase, cap domain"/>
    <property type="match status" value="1"/>
</dbReference>
<feature type="domain" description="Alpha-glycerophosphate oxidase C-terminal" evidence="8">
    <location>
        <begin position="389"/>
        <end position="480"/>
    </location>
</feature>
<dbReference type="Gene3D" id="3.50.50.60">
    <property type="entry name" value="FAD/NAD(P)-binding domain"/>
    <property type="match status" value="1"/>
</dbReference>
<name>A0A931J548_9BURK</name>
<keyword evidence="5" id="KW-0274">FAD</keyword>
<evidence type="ECO:0000259" key="7">
    <source>
        <dbReference type="Pfam" id="PF01266"/>
    </source>
</evidence>
<sequence>MKFDLLILGGGITGAGCALEAARRGLKVLLIEPNDFAWGASSRSSKLVHGGLRYLKRGALHLTQESLQEREQLLQDAPGLVEPLRFLMAHNPGAKPGPRTMQAGLWLYDRLAGRRTRAFADAHTTQWLAPGLRAEQGASLYEDATADDARLTLRVLQEAQAHGAQLRNRTELVELLRDAQGQVRGARLRGPGGGEQVIDCQAVIAATGAYLGPLAAQLGLPAPRLRPLRGSHLLLPLWRLPLACAVAWSHPEDGRPVFAYPWQGALLVGTTDEDHPDLAQAPQLTRPEQGYLLRGLNAQFPRAGLRAADVRSSWAGIRPVIASGAGRKPSDESREHLVLAHQGLVAVGGGKLTTFRVMARQALQAARPWLPGLRAETGPEILMPAGGAALPLEPAQARRLRGRFGALAPAVLAQGRTPLPGTQTLIGEIRHSLQHEQVHHLDDLLLRRTRLGLLQPDFAAGLLPALRLHCQELLGWDAARFAQEAESYLALTHAQHGVFV</sequence>
<evidence type="ECO:0000313" key="9">
    <source>
        <dbReference type="EMBL" id="MBH9578441.1"/>
    </source>
</evidence>
<evidence type="ECO:0000259" key="8">
    <source>
        <dbReference type="Pfam" id="PF16901"/>
    </source>
</evidence>
<dbReference type="PANTHER" id="PTHR11985:SF35">
    <property type="entry name" value="ANAEROBIC GLYCEROL-3-PHOSPHATE DEHYDROGENASE SUBUNIT A"/>
    <property type="match status" value="1"/>
</dbReference>
<dbReference type="InterPro" id="IPR000447">
    <property type="entry name" value="G3P_DH_FAD-dep"/>
</dbReference>
<evidence type="ECO:0000256" key="6">
    <source>
        <dbReference type="ARBA" id="ARBA00023002"/>
    </source>
</evidence>
<proteinExistence type="inferred from homology"/>
<evidence type="ECO:0000313" key="10">
    <source>
        <dbReference type="Proteomes" id="UP000613266"/>
    </source>
</evidence>
<dbReference type="PANTHER" id="PTHR11985">
    <property type="entry name" value="GLYCEROL-3-PHOSPHATE DEHYDROGENASE"/>
    <property type="match status" value="1"/>
</dbReference>
<dbReference type="Gene3D" id="3.30.9.10">
    <property type="entry name" value="D-Amino Acid Oxidase, subunit A, domain 2"/>
    <property type="match status" value="1"/>
</dbReference>
<evidence type="ECO:0000256" key="4">
    <source>
        <dbReference type="ARBA" id="ARBA00022798"/>
    </source>
</evidence>
<dbReference type="InterPro" id="IPR006076">
    <property type="entry name" value="FAD-dep_OxRdtase"/>
</dbReference>
<keyword evidence="3" id="KW-0285">Flavoprotein</keyword>
<dbReference type="PROSITE" id="PS51257">
    <property type="entry name" value="PROKAR_LIPOPROTEIN"/>
    <property type="match status" value="1"/>
</dbReference>
<dbReference type="GO" id="GO:0004368">
    <property type="term" value="F:glycerol-3-phosphate dehydrogenase (quinone) activity"/>
    <property type="evidence" value="ECO:0007669"/>
    <property type="project" value="InterPro"/>
</dbReference>
<dbReference type="InterPro" id="IPR038299">
    <property type="entry name" value="DAO_C_sf"/>
</dbReference>